<dbReference type="InterPro" id="IPR050964">
    <property type="entry name" value="Striated_Muscle_Regulatory"/>
</dbReference>
<feature type="compositionally biased region" description="Basic and acidic residues" evidence="3">
    <location>
        <begin position="824"/>
        <end position="841"/>
    </location>
</feature>
<dbReference type="Pfam" id="PF18738">
    <property type="entry name" value="HEPN_DZIP3"/>
    <property type="match status" value="1"/>
</dbReference>
<dbReference type="InterPro" id="IPR036116">
    <property type="entry name" value="FN3_sf"/>
</dbReference>
<dbReference type="InterPro" id="IPR013783">
    <property type="entry name" value="Ig-like_fold"/>
</dbReference>
<proteinExistence type="predicted"/>
<keyword evidence="6" id="KW-1185">Reference proteome</keyword>
<dbReference type="SUPFAM" id="SSF49265">
    <property type="entry name" value="Fibronectin type III"/>
    <property type="match status" value="1"/>
</dbReference>
<dbReference type="SMART" id="SM00060">
    <property type="entry name" value="FN3"/>
    <property type="match status" value="1"/>
</dbReference>
<name>A0A8S3V6A8_MYTED</name>
<feature type="compositionally biased region" description="Polar residues" evidence="3">
    <location>
        <begin position="800"/>
        <end position="820"/>
    </location>
</feature>
<feature type="coiled-coil region" evidence="2">
    <location>
        <begin position="307"/>
        <end position="337"/>
    </location>
</feature>
<feature type="domain" description="Fibronectin type-III" evidence="4">
    <location>
        <begin position="676"/>
        <end position="771"/>
    </location>
</feature>
<feature type="compositionally biased region" description="Basic residues" evidence="3">
    <location>
        <begin position="989"/>
        <end position="1014"/>
    </location>
</feature>
<keyword evidence="5" id="KW-0808">Transferase</keyword>
<feature type="compositionally biased region" description="Basic and acidic residues" evidence="3">
    <location>
        <begin position="968"/>
        <end position="979"/>
    </location>
</feature>
<evidence type="ECO:0000313" key="6">
    <source>
        <dbReference type="Proteomes" id="UP000683360"/>
    </source>
</evidence>
<accession>A0A8S3V6A8</accession>
<evidence type="ECO:0000256" key="3">
    <source>
        <dbReference type="SAM" id="MobiDB-lite"/>
    </source>
</evidence>
<dbReference type="GO" id="GO:0004674">
    <property type="term" value="F:protein serine/threonine kinase activity"/>
    <property type="evidence" value="ECO:0007669"/>
    <property type="project" value="UniProtKB-EC"/>
</dbReference>
<dbReference type="Gene3D" id="2.60.40.10">
    <property type="entry name" value="Immunoglobulins"/>
    <property type="match status" value="1"/>
</dbReference>
<comment type="caution">
    <text evidence="5">The sequence shown here is derived from an EMBL/GenBank/DDBJ whole genome shotgun (WGS) entry which is preliminary data.</text>
</comment>
<evidence type="ECO:0000313" key="5">
    <source>
        <dbReference type="EMBL" id="CAG2252820.1"/>
    </source>
</evidence>
<dbReference type="OrthoDB" id="6107607at2759"/>
<feature type="region of interest" description="Disordered" evidence="3">
    <location>
        <begin position="69"/>
        <end position="88"/>
    </location>
</feature>
<evidence type="ECO:0000256" key="1">
    <source>
        <dbReference type="ARBA" id="ARBA00022737"/>
    </source>
</evidence>
<dbReference type="AlphaFoldDB" id="A0A8S3V6A8"/>
<keyword evidence="2" id="KW-0175">Coiled coil</keyword>
<feature type="compositionally biased region" description="Basic and acidic residues" evidence="3">
    <location>
        <begin position="871"/>
        <end position="958"/>
    </location>
</feature>
<dbReference type="PANTHER" id="PTHR13817">
    <property type="entry name" value="TITIN"/>
    <property type="match status" value="1"/>
</dbReference>
<feature type="region of interest" description="Disordered" evidence="3">
    <location>
        <begin position="33"/>
        <end position="58"/>
    </location>
</feature>
<feature type="compositionally biased region" description="Polar residues" evidence="3">
    <location>
        <begin position="33"/>
        <end position="42"/>
    </location>
</feature>
<dbReference type="EC" id="2.7.11.1" evidence="5"/>
<protein>
    <submittedName>
        <fullName evidence="5">TTN</fullName>
        <ecNumber evidence="5">2.7.11.1</ecNumber>
    </submittedName>
</protein>
<dbReference type="CDD" id="cd00063">
    <property type="entry name" value="FN3"/>
    <property type="match status" value="1"/>
</dbReference>
<dbReference type="PROSITE" id="PS50853">
    <property type="entry name" value="FN3"/>
    <property type="match status" value="1"/>
</dbReference>
<dbReference type="InterPro" id="IPR003961">
    <property type="entry name" value="FN3_dom"/>
</dbReference>
<evidence type="ECO:0000259" key="4">
    <source>
        <dbReference type="PROSITE" id="PS50853"/>
    </source>
</evidence>
<feature type="compositionally biased region" description="Basic and acidic residues" evidence="3">
    <location>
        <begin position="43"/>
        <end position="58"/>
    </location>
</feature>
<organism evidence="5 6">
    <name type="scientific">Mytilus edulis</name>
    <name type="common">Blue mussel</name>
    <dbReference type="NCBI Taxonomy" id="6550"/>
    <lineage>
        <taxon>Eukaryota</taxon>
        <taxon>Metazoa</taxon>
        <taxon>Spiralia</taxon>
        <taxon>Lophotrochozoa</taxon>
        <taxon>Mollusca</taxon>
        <taxon>Bivalvia</taxon>
        <taxon>Autobranchia</taxon>
        <taxon>Pteriomorphia</taxon>
        <taxon>Mytilida</taxon>
        <taxon>Mytiloidea</taxon>
        <taxon>Mytilidae</taxon>
        <taxon>Mytilinae</taxon>
        <taxon>Mytilus</taxon>
    </lineage>
</organism>
<dbReference type="PANTHER" id="PTHR13817:SF166">
    <property type="entry name" value="NEURONAL IGCAM-RELATED"/>
    <property type="match status" value="1"/>
</dbReference>
<feature type="region of interest" description="Disordered" evidence="3">
    <location>
        <begin position="784"/>
        <end position="1014"/>
    </location>
</feature>
<keyword evidence="1" id="KW-0677">Repeat</keyword>
<evidence type="ECO:0000256" key="2">
    <source>
        <dbReference type="SAM" id="Coils"/>
    </source>
</evidence>
<sequence>MLVYQGNDIPMAMFEIKLTVMLDQTSENVVTARTENTTSSCLNDDHQEEEKNSSSARTKESYKVRFFDGKAPGTADDGKVNKGPNQQNQNWGRTGLLLIEGGTIILRVLFDEKVKQTANGNLSAYLKIPANYQTLFDLYQGKVISPLQWDVLYPTSNANGVNSLELDIIMLHILVIHTCQFKGDVLMDIQKLEKRRDIMYDFAKDAKITDAKFETEYEAVGAVLAKLTVTRELGRDVENRIKNMVKNLKIITMTKEEIITYLGILKRWYLCDIDIRKAVKELKPLLKNGQGETKKAKDILAKLKMLAEDDSNKLHDMKDIKEELEKLASDLEGITKKKTKLKTVLNILSVLTPRFSQPFNIESIGLSIPSLDRWNENGVQFVLSFYCQGQLHVYTKSTKFVVEAKLKILLGDERFPEGEIAAIKALDSSKLREQLITDLHLAGIATLAFKDRSFLIVPIETTEQGYRKLMEIVKVPIWKKTVSNVFQSEQVKSHLHKGGCLCISGGGDPTVMLDIRCRGSDIALSSLAGEIITSRPSPYKWKEGPRTFIVKKYFLGKNNDSSVKGPQCVIVDLTIKKGTKVDHVMEDKFSSQLNDKNLNLKTLLAKEGVSSVTSAVKEFHDQFRYEDIRTFVNKLFEEVKVQKVFGNASFNIYVDVIFSIPEVECKGLPEPAAPTAPRLLKVTDITTTSVTLTWEEPLTNGGVDITGYPIERYDLGEKKWMKVGVADPSDRMYQVTNLLTSHEYYFRITAENLAGTSPKVESPESVLLSRNKVVKQPEVVTTCTEEKSKLTPRSIPKPKLSTQLSNDSKLSKADSATDNLNKQHRQETEPKEKKIEENPVEEKEETTTLTENTEKLNIDNGLNGSKPVNGTKDKKEIKSDIRKRDSSLKRPDTKKRESSLTCKRESKVTHDSADKQGTRTRDGSIKRSKKDEGFHNKGEKKASKEDPVVNHYTTERKGVRGVSSEKSNNADKRNTRDRLITASSDGQKRKEKNRGKKSKRSSRPFWKKRTAWTN</sequence>
<dbReference type="Proteomes" id="UP000683360">
    <property type="component" value="Unassembled WGS sequence"/>
</dbReference>
<dbReference type="InterPro" id="IPR041249">
    <property type="entry name" value="HEPN_DZIP3"/>
</dbReference>
<dbReference type="EMBL" id="CAJPWZ010003133">
    <property type="protein sequence ID" value="CAG2252820.1"/>
    <property type="molecule type" value="Genomic_DNA"/>
</dbReference>
<reference evidence="5" key="1">
    <citation type="submission" date="2021-03" db="EMBL/GenBank/DDBJ databases">
        <authorList>
            <person name="Bekaert M."/>
        </authorList>
    </citation>
    <scope>NUCLEOTIDE SEQUENCE</scope>
</reference>
<dbReference type="Pfam" id="PF00041">
    <property type="entry name" value="fn3"/>
    <property type="match status" value="1"/>
</dbReference>
<dbReference type="PRINTS" id="PR00014">
    <property type="entry name" value="FNTYPEIII"/>
</dbReference>
<gene>
    <name evidence="5" type="ORF">MEDL_64388</name>
</gene>